<evidence type="ECO:0000256" key="1">
    <source>
        <dbReference type="SAM" id="SignalP"/>
    </source>
</evidence>
<name>A0A285X5S0_9FLAO</name>
<dbReference type="OrthoDB" id="668510at2"/>
<dbReference type="Proteomes" id="UP000219193">
    <property type="component" value="Unassembled WGS sequence"/>
</dbReference>
<keyword evidence="3" id="KW-1185">Reference proteome</keyword>
<dbReference type="AlphaFoldDB" id="A0A285X5S0"/>
<dbReference type="RefSeq" id="WP_097056410.1">
    <property type="nucleotide sequence ID" value="NZ_OCMF01000002.1"/>
</dbReference>
<evidence type="ECO:0000313" key="3">
    <source>
        <dbReference type="Proteomes" id="UP000219193"/>
    </source>
</evidence>
<reference evidence="3" key="1">
    <citation type="submission" date="2017-09" db="EMBL/GenBank/DDBJ databases">
        <authorList>
            <person name="Varghese N."/>
            <person name="Submissions S."/>
        </authorList>
    </citation>
    <scope>NUCLEOTIDE SEQUENCE [LARGE SCALE GENOMIC DNA]</scope>
    <source>
        <strain evidence="3">CGMCC 1.12641</strain>
    </source>
</reference>
<dbReference type="EMBL" id="OCMF01000002">
    <property type="protein sequence ID" value="SOC80655.1"/>
    <property type="molecule type" value="Genomic_DNA"/>
</dbReference>
<sequence>MKKSFFLLFLLALPLQSHSQSLQDSVDQLYIRYYEVLKSQDTITRLAGKINHLEKEYNNFNELVKSNNEVIKQLTDKELFSQQQQLAQRRNKIVRTADFVIAANVSLNAIKQLDATSDFHSKIASLNNPDNKDLGFSLSGEVEALLKEKIIRGNKKLNGVRSDKFIGFVNDIISSPLTEAVTTAIPVVESIRSVIDLVAGTAITGKDISLTEVQDLKNSLKVYIVHYEGLAKAQAEFDQNLANLDIRKNALNLLLNQYITDRINTLNPNTINTDPNVQNQNNNDLINKYFNKSMVEAKVDKIINSDPKNYNRHLNDDRLLYPNYTLNQAKFIRDEIESLGKEYISIYDSYQKALEKTLNNSKNIGDPQKIQNTIDVLKQNLVKVEENFNQSLNIVQLNQQFSDLVKY</sequence>
<proteinExistence type="predicted"/>
<feature type="signal peptide" evidence="1">
    <location>
        <begin position="1"/>
        <end position="19"/>
    </location>
</feature>
<feature type="chain" id="PRO_5012380079" evidence="1">
    <location>
        <begin position="20"/>
        <end position="407"/>
    </location>
</feature>
<organism evidence="2 3">
    <name type="scientific">Salinimicrobium sediminis</name>
    <dbReference type="NCBI Taxonomy" id="1343891"/>
    <lineage>
        <taxon>Bacteria</taxon>
        <taxon>Pseudomonadati</taxon>
        <taxon>Bacteroidota</taxon>
        <taxon>Flavobacteriia</taxon>
        <taxon>Flavobacteriales</taxon>
        <taxon>Flavobacteriaceae</taxon>
        <taxon>Salinimicrobium</taxon>
    </lineage>
</organism>
<accession>A0A285X5S0</accession>
<keyword evidence="1" id="KW-0732">Signal</keyword>
<evidence type="ECO:0000313" key="2">
    <source>
        <dbReference type="EMBL" id="SOC80655.1"/>
    </source>
</evidence>
<gene>
    <name evidence="2" type="ORF">SAMN06296241_2208</name>
</gene>
<protein>
    <submittedName>
        <fullName evidence="2">Uncharacterized protein</fullName>
    </submittedName>
</protein>